<keyword evidence="2" id="KW-1185">Reference proteome</keyword>
<sequence length="165" mass="16735">MALYVANAIPGRGPLYDIRPVERAPVRGGGVFAPVLFLKNLVQGACAGLLTLLGAMHFSEGLAATNGAAALAADAGFSAKMDAIIERLLQGGGPGVIEILGAMALFLSAGRGPARMLGLLGFVAITLAYANGVSEADFVGLIEELYDRLKALLAQLQAGAGAQAI</sequence>
<proteinExistence type="predicted"/>
<accession>A0A239PVM5</accession>
<dbReference type="AlphaFoldDB" id="A0A239PVM5"/>
<dbReference type="RefSeq" id="WP_089412542.1">
    <property type="nucleotide sequence ID" value="NZ_FZQA01000004.1"/>
</dbReference>
<evidence type="ECO:0000313" key="1">
    <source>
        <dbReference type="EMBL" id="SNT74168.1"/>
    </source>
</evidence>
<evidence type="ECO:0000313" key="2">
    <source>
        <dbReference type="Proteomes" id="UP000198346"/>
    </source>
</evidence>
<gene>
    <name evidence="1" type="ORF">SAMN06297382_2076</name>
</gene>
<protein>
    <submittedName>
        <fullName evidence="1">Uncharacterized protein</fullName>
    </submittedName>
</protein>
<reference evidence="1 2" key="1">
    <citation type="submission" date="2017-07" db="EMBL/GenBank/DDBJ databases">
        <authorList>
            <person name="Sun Z.S."/>
            <person name="Albrecht U."/>
            <person name="Echele G."/>
            <person name="Lee C.C."/>
        </authorList>
    </citation>
    <scope>NUCLEOTIDE SEQUENCE [LARGE SCALE GENOMIC DNA]</scope>
    <source>
        <strain evidence="1 2">CGMCC 1.12710</strain>
    </source>
</reference>
<organism evidence="1 2">
    <name type="scientific">Amphiplicatus metriothermophilus</name>
    <dbReference type="NCBI Taxonomy" id="1519374"/>
    <lineage>
        <taxon>Bacteria</taxon>
        <taxon>Pseudomonadati</taxon>
        <taxon>Pseudomonadota</taxon>
        <taxon>Alphaproteobacteria</taxon>
        <taxon>Parvularculales</taxon>
        <taxon>Parvularculaceae</taxon>
        <taxon>Amphiplicatus</taxon>
    </lineage>
</organism>
<dbReference type="EMBL" id="FZQA01000004">
    <property type="protein sequence ID" value="SNT74168.1"/>
    <property type="molecule type" value="Genomic_DNA"/>
</dbReference>
<dbReference type="Proteomes" id="UP000198346">
    <property type="component" value="Unassembled WGS sequence"/>
</dbReference>
<name>A0A239PVM5_9PROT</name>